<feature type="transmembrane region" description="Helical" evidence="2">
    <location>
        <begin position="274"/>
        <end position="294"/>
    </location>
</feature>
<dbReference type="STRING" id="375175.AYR53_05445"/>
<feature type="compositionally biased region" description="Basic and acidic residues" evidence="1">
    <location>
        <begin position="126"/>
        <end position="136"/>
    </location>
</feature>
<dbReference type="AlphaFoldDB" id="A0A192H204"/>
<evidence type="ECO:0000313" key="6">
    <source>
        <dbReference type="Proteomes" id="UP000078582"/>
    </source>
</evidence>
<organism evidence="5 6">
    <name type="scientific">Loigolactobacillus backii</name>
    <dbReference type="NCBI Taxonomy" id="375175"/>
    <lineage>
        <taxon>Bacteria</taxon>
        <taxon>Bacillati</taxon>
        <taxon>Bacillota</taxon>
        <taxon>Bacilli</taxon>
        <taxon>Lactobacillales</taxon>
        <taxon>Lactobacillaceae</taxon>
        <taxon>Loigolactobacillus</taxon>
    </lineage>
</organism>
<protein>
    <submittedName>
        <fullName evidence="5">Uncharacterized protein</fullName>
    </submittedName>
</protein>
<keyword evidence="6" id="KW-1185">Reference proteome</keyword>
<sequence>MNRLAHLKLNTHLFATDLGDLGAGEFFCPNCGAPITAADQKCPNCHFDLVAYRQQTTGEPADNKPASEVAKKKITQTAATDKQKAADSANNVATSAADILSEINSEENPEEIFKKLKAASTQIAAEEPKLTPKKGESVASSAMESRRVTHALDKTKDISDLVDQVRAVSNDQEQAKIASSSAAEDKAQQAPALKTDQPVKKTVKPKATEDSQAPVKRPIAKKLEQPAEPVKDDSQAISATETAQKGSKPTTNEKKTNPEEKVQRSSNAKKQRSLRTWLGVLIALIIVLLIAFFWGKAHYSRQAQLDRTFTALATEKPSTVSDVMVSSNKNLTLNLGNSRPFVRYLRANKNYLATSKKQLKTDSKTTDGTLSFVKTGRTFIFDKYQLEIKPIYRLIKTDIPSPSIYLDGQNMTAKKENTVQKIGPFIPGKYTLTVTGETQNKTLKRTAYPTFLAADAQTIDLTLKPVAPVIQSNVADGQVYVNNEKKGDLKNGQLKLNSLTWQPDLKVVVKKTVDSKTYQSKAATISKNSDGQTIDASLPQFLTTTKAQNSLEQLYKTVSSETHGQNKSYQTNQQLANYFTQGASADWYSRLNKFIQQAQMPTSNIDYTDFAVKVNQVQAQSLTDATVNFDVTYTTHYLASSGKQPRIQTFRYTTAHLKTTNGTTKIVDLGSSEQKIADNNANS</sequence>
<dbReference type="RefSeq" id="WP_068225614.1">
    <property type="nucleotide sequence ID" value="NZ_CP014623.1"/>
</dbReference>
<dbReference type="Pfam" id="PF22813">
    <property type="entry name" value="TcaA_2nd"/>
    <property type="match status" value="1"/>
</dbReference>
<feature type="domain" description="TcaA second" evidence="3">
    <location>
        <begin position="304"/>
        <end position="388"/>
    </location>
</feature>
<dbReference type="KEGG" id="lbt:AYR52_08555"/>
<name>A0A192H204_9LACO</name>
<reference evidence="5 6" key="1">
    <citation type="submission" date="2016-03" db="EMBL/GenBank/DDBJ databases">
        <title>Pediococcus and Lactobacillus from brewery environment - whole genome sequencing and assembly.</title>
        <authorList>
            <person name="Behr J."/>
            <person name="Geissler A.J."/>
            <person name="Vogel R.F."/>
        </authorList>
    </citation>
    <scope>NUCLEOTIDE SEQUENCE [LARGE SCALE GENOMIC DNA]</scope>
    <source>
        <strain evidence="5 6">TMW 1.1989</strain>
    </source>
</reference>
<dbReference type="InterPro" id="IPR054529">
    <property type="entry name" value="TcaA_2nd"/>
</dbReference>
<gene>
    <name evidence="5" type="ORF">AYR53_05445</name>
</gene>
<evidence type="ECO:0000259" key="4">
    <source>
        <dbReference type="Pfam" id="PF22820"/>
    </source>
</evidence>
<evidence type="ECO:0000259" key="3">
    <source>
        <dbReference type="Pfam" id="PF22813"/>
    </source>
</evidence>
<proteinExistence type="predicted"/>
<feature type="compositionally biased region" description="Basic and acidic residues" evidence="1">
    <location>
        <begin position="221"/>
        <end position="234"/>
    </location>
</feature>
<feature type="compositionally biased region" description="Polar residues" evidence="1">
    <location>
        <begin position="235"/>
        <end position="250"/>
    </location>
</feature>
<feature type="compositionally biased region" description="Polar residues" evidence="1">
    <location>
        <begin position="172"/>
        <end position="182"/>
    </location>
</feature>
<dbReference type="InterPro" id="IPR054530">
    <property type="entry name" value="TcaA_4th"/>
</dbReference>
<dbReference type="PANTHER" id="PTHR40038">
    <property type="entry name" value="MEMBRANE-ASSOCIATED PROTEIN TCAA"/>
    <property type="match status" value="1"/>
</dbReference>
<dbReference type="EMBL" id="CP014873">
    <property type="protein sequence ID" value="ANK62267.1"/>
    <property type="molecule type" value="Genomic_DNA"/>
</dbReference>
<keyword evidence="2" id="KW-0812">Transmembrane</keyword>
<feature type="region of interest" description="Disordered" evidence="1">
    <location>
        <begin position="126"/>
        <end position="151"/>
    </location>
</feature>
<keyword evidence="2" id="KW-0472">Membrane</keyword>
<evidence type="ECO:0000256" key="2">
    <source>
        <dbReference type="SAM" id="Phobius"/>
    </source>
</evidence>
<keyword evidence="2" id="KW-1133">Transmembrane helix</keyword>
<dbReference type="Proteomes" id="UP000078582">
    <property type="component" value="Chromosome"/>
</dbReference>
<dbReference type="GO" id="GO:0005886">
    <property type="term" value="C:plasma membrane"/>
    <property type="evidence" value="ECO:0007669"/>
    <property type="project" value="UniProtKB-SubCell"/>
</dbReference>
<dbReference type="PANTHER" id="PTHR40038:SF1">
    <property type="entry name" value="MEMBRANE-ASSOCIATED PROTEIN TCAA"/>
    <property type="match status" value="1"/>
</dbReference>
<evidence type="ECO:0000313" key="5">
    <source>
        <dbReference type="EMBL" id="ANK62267.1"/>
    </source>
</evidence>
<dbReference type="Pfam" id="PF22820">
    <property type="entry name" value="TcaA_3rd_4th"/>
    <property type="match status" value="1"/>
</dbReference>
<dbReference type="GeneID" id="98907110"/>
<evidence type="ECO:0000256" key="1">
    <source>
        <dbReference type="SAM" id="MobiDB-lite"/>
    </source>
</evidence>
<feature type="compositionally biased region" description="Basic and acidic residues" evidence="1">
    <location>
        <begin position="251"/>
        <end position="263"/>
    </location>
</feature>
<feature type="domain" description="TcaA 4th" evidence="4">
    <location>
        <begin position="470"/>
        <end position="535"/>
    </location>
</feature>
<accession>A0A192H204</accession>
<dbReference type="OrthoDB" id="2327418at2"/>
<feature type="region of interest" description="Disordered" evidence="1">
    <location>
        <begin position="172"/>
        <end position="269"/>
    </location>
</feature>